<protein>
    <recommendedName>
        <fullName evidence="5">Succinylglutamate desuccinylase/Aspartoacylase catalytic domain-containing protein</fullName>
    </recommendedName>
</protein>
<dbReference type="SUPFAM" id="SSF53187">
    <property type="entry name" value="Zn-dependent exopeptidases"/>
    <property type="match status" value="1"/>
</dbReference>
<name>A0A381NUG6_9ZZZZ</name>
<evidence type="ECO:0000256" key="2">
    <source>
        <dbReference type="ARBA" id="ARBA00022723"/>
    </source>
</evidence>
<dbReference type="GO" id="GO:0046872">
    <property type="term" value="F:metal ion binding"/>
    <property type="evidence" value="ECO:0007669"/>
    <property type="project" value="UniProtKB-KW"/>
</dbReference>
<dbReference type="InterPro" id="IPR043795">
    <property type="entry name" value="N-alpha-Ac-DABA-like"/>
</dbReference>
<accession>A0A381NUG6</accession>
<keyword evidence="2" id="KW-0479">Metal-binding</keyword>
<gene>
    <name evidence="6" type="ORF">METZ01_LOCUS10668</name>
</gene>
<evidence type="ECO:0000313" key="6">
    <source>
        <dbReference type="EMBL" id="SUZ57814.1"/>
    </source>
</evidence>
<dbReference type="GO" id="GO:0016811">
    <property type="term" value="F:hydrolase activity, acting on carbon-nitrogen (but not peptide) bonds, in linear amides"/>
    <property type="evidence" value="ECO:0007669"/>
    <property type="project" value="InterPro"/>
</dbReference>
<keyword evidence="3" id="KW-0378">Hydrolase</keyword>
<dbReference type="CDD" id="cd06230">
    <property type="entry name" value="M14_ASTE_ASPA_like"/>
    <property type="match status" value="1"/>
</dbReference>
<dbReference type="InterPro" id="IPR055438">
    <property type="entry name" value="AstE_AspA_cat"/>
</dbReference>
<evidence type="ECO:0000259" key="5">
    <source>
        <dbReference type="Pfam" id="PF24827"/>
    </source>
</evidence>
<proteinExistence type="predicted"/>
<dbReference type="GO" id="GO:0016788">
    <property type="term" value="F:hydrolase activity, acting on ester bonds"/>
    <property type="evidence" value="ECO:0007669"/>
    <property type="project" value="InterPro"/>
</dbReference>
<reference evidence="6" key="1">
    <citation type="submission" date="2018-05" db="EMBL/GenBank/DDBJ databases">
        <authorList>
            <person name="Lanie J.A."/>
            <person name="Ng W.-L."/>
            <person name="Kazmierczak K.M."/>
            <person name="Andrzejewski T.M."/>
            <person name="Davidsen T.M."/>
            <person name="Wayne K.J."/>
            <person name="Tettelin H."/>
            <person name="Glass J.I."/>
            <person name="Rusch D."/>
            <person name="Podicherti R."/>
            <person name="Tsui H.-C.T."/>
            <person name="Winkler M.E."/>
        </authorList>
    </citation>
    <scope>NUCLEOTIDE SEQUENCE</scope>
</reference>
<keyword evidence="4" id="KW-0862">Zinc</keyword>
<dbReference type="EMBL" id="UINC01000580">
    <property type="protein sequence ID" value="SUZ57814.1"/>
    <property type="molecule type" value="Genomic_DNA"/>
</dbReference>
<dbReference type="PIRSF" id="PIRSF039012">
    <property type="entry name" value="ASP"/>
    <property type="match status" value="1"/>
</dbReference>
<dbReference type="Pfam" id="PF24827">
    <property type="entry name" value="AstE_AspA_cat"/>
    <property type="match status" value="1"/>
</dbReference>
<organism evidence="6">
    <name type="scientific">marine metagenome</name>
    <dbReference type="NCBI Taxonomy" id="408172"/>
    <lineage>
        <taxon>unclassified sequences</taxon>
        <taxon>metagenomes</taxon>
        <taxon>ecological metagenomes</taxon>
    </lineage>
</organism>
<dbReference type="PANTHER" id="PTHR37326">
    <property type="entry name" value="BLL3975 PROTEIN"/>
    <property type="match status" value="1"/>
</dbReference>
<dbReference type="InterPro" id="IPR053138">
    <property type="entry name" value="N-alpha-Ac-DABA_deacetylase"/>
</dbReference>
<evidence type="ECO:0000256" key="4">
    <source>
        <dbReference type="ARBA" id="ARBA00022833"/>
    </source>
</evidence>
<feature type="domain" description="Succinylglutamate desuccinylase/Aspartoacylase catalytic" evidence="5">
    <location>
        <begin position="61"/>
        <end position="241"/>
    </location>
</feature>
<evidence type="ECO:0000256" key="1">
    <source>
        <dbReference type="ARBA" id="ARBA00001947"/>
    </source>
</evidence>
<dbReference type="AlphaFoldDB" id="A0A381NUG6"/>
<dbReference type="PANTHER" id="PTHR37326:SF1">
    <property type="entry name" value="BLL3975 PROTEIN"/>
    <property type="match status" value="1"/>
</dbReference>
<dbReference type="Gene3D" id="3.40.630.10">
    <property type="entry name" value="Zn peptidases"/>
    <property type="match status" value="1"/>
</dbReference>
<sequence length="347" mass="37663">MRSLLNYPTPEETIRMRDDFEIGNRSIESPAISQAALRVGPAADGRNREIPLLVCHGAADGPILWINGATHGDEPEGAFSIFRLFDQLDPSAVSGTVVGVPAMNVPAFEAGKRGDPLDSFTYDMNRIYPGSIDGYPTERAAWAHWIAMKDACDLQIAIHSGGEHSYLAHMIFAADNTQSMELAAAMGATWDLVFRSGVGGKNPASKMAELGKAGITVELGGNCRTLTSDFHVIADDLATSYLNVMRHYGMVSGDAEYASEWRMGHQEALLAPASGMWVGSQELVFEKPITRDTPLGKIYNLYGEVCAEVVAPEDGVVFGLRSRPAVLEGEWCCFYGIIDEVRNDLMP</sequence>
<evidence type="ECO:0000256" key="3">
    <source>
        <dbReference type="ARBA" id="ARBA00022801"/>
    </source>
</evidence>
<comment type="cofactor">
    <cofactor evidence="1">
        <name>Zn(2+)</name>
        <dbReference type="ChEBI" id="CHEBI:29105"/>
    </cofactor>
</comment>